<keyword evidence="1" id="KW-0472">Membrane</keyword>
<dbReference type="STRING" id="394264.SAMN04488040_3044"/>
<dbReference type="InterPro" id="IPR010331">
    <property type="entry name" value="ExoD"/>
</dbReference>
<gene>
    <name evidence="2" type="ORF">SAMN04488040_3044</name>
</gene>
<evidence type="ECO:0000313" key="3">
    <source>
        <dbReference type="Proteomes" id="UP000199239"/>
    </source>
</evidence>
<organism evidence="2 3">
    <name type="scientific">Sulfitobacter marinus</name>
    <dbReference type="NCBI Taxonomy" id="394264"/>
    <lineage>
        <taxon>Bacteria</taxon>
        <taxon>Pseudomonadati</taxon>
        <taxon>Pseudomonadota</taxon>
        <taxon>Alphaproteobacteria</taxon>
        <taxon>Rhodobacterales</taxon>
        <taxon>Roseobacteraceae</taxon>
        <taxon>Sulfitobacter</taxon>
    </lineage>
</organism>
<keyword evidence="3" id="KW-1185">Reference proteome</keyword>
<reference evidence="3" key="1">
    <citation type="submission" date="2016-10" db="EMBL/GenBank/DDBJ databases">
        <authorList>
            <person name="Varghese N."/>
            <person name="Submissions S."/>
        </authorList>
    </citation>
    <scope>NUCLEOTIDE SEQUENCE [LARGE SCALE GENOMIC DNA]</scope>
    <source>
        <strain evidence="3">DSM 23422</strain>
    </source>
</reference>
<feature type="transmembrane region" description="Helical" evidence="1">
    <location>
        <begin position="42"/>
        <end position="71"/>
    </location>
</feature>
<protein>
    <submittedName>
        <fullName evidence="2">Uncharacterized conserved protein</fullName>
    </submittedName>
</protein>
<dbReference type="PANTHER" id="PTHR41795:SF1">
    <property type="entry name" value="EXOPOLYSACCHARIDE SYNTHESIS PROTEIN"/>
    <property type="match status" value="1"/>
</dbReference>
<dbReference type="OrthoDB" id="7949130at2"/>
<dbReference type="PIRSF" id="PIRSF033239">
    <property type="entry name" value="ExoD"/>
    <property type="match status" value="1"/>
</dbReference>
<keyword evidence="1" id="KW-1133">Transmembrane helix</keyword>
<evidence type="ECO:0000313" key="2">
    <source>
        <dbReference type="EMBL" id="SFT07869.1"/>
    </source>
</evidence>
<accession>A0A1I6V2C6</accession>
<dbReference type="RefSeq" id="WP_093917230.1">
    <property type="nucleotide sequence ID" value="NZ_FPAJ01000005.1"/>
</dbReference>
<keyword evidence="1" id="KW-0812">Transmembrane</keyword>
<feature type="transmembrane region" description="Helical" evidence="1">
    <location>
        <begin position="173"/>
        <end position="193"/>
    </location>
</feature>
<sequence>MLTATNNSLNDLLDGMQSAAERDNVTLRDVLDEFGDRSITPFILLASLLLVSPLSGVIGMSTFMAVLVFILSAQALWGRKRLWLPEFLLSKQMKSAHLHRVVQWLRKPSSFFDQHSGKRLQFMTTGPMRALTLLVCTVLPIGWPFLEFVPFASSTGGATVALFSFGLFTRDGLYVLLGYLMMVAVALAFYLVFF</sequence>
<feature type="transmembrane region" description="Helical" evidence="1">
    <location>
        <begin position="128"/>
        <end position="145"/>
    </location>
</feature>
<dbReference type="PANTHER" id="PTHR41795">
    <property type="entry name" value="EXOPOLYSACCHARIDE SYNTHESIS PROTEIN"/>
    <property type="match status" value="1"/>
</dbReference>
<dbReference type="Pfam" id="PF06055">
    <property type="entry name" value="ExoD"/>
    <property type="match status" value="1"/>
</dbReference>
<proteinExistence type="predicted"/>
<dbReference type="Proteomes" id="UP000199239">
    <property type="component" value="Unassembled WGS sequence"/>
</dbReference>
<name>A0A1I6V2C6_9RHOB</name>
<dbReference type="AlphaFoldDB" id="A0A1I6V2C6"/>
<evidence type="ECO:0000256" key="1">
    <source>
        <dbReference type="SAM" id="Phobius"/>
    </source>
</evidence>
<dbReference type="EMBL" id="FPAJ01000005">
    <property type="protein sequence ID" value="SFT07869.1"/>
    <property type="molecule type" value="Genomic_DNA"/>
</dbReference>